<dbReference type="Proteomes" id="UP000694557">
    <property type="component" value="Unassembled WGS sequence"/>
</dbReference>
<organism evidence="2 3">
    <name type="scientific">Oncorhynchus kisutch</name>
    <name type="common">Coho salmon</name>
    <name type="synonym">Salmo kisutch</name>
    <dbReference type="NCBI Taxonomy" id="8019"/>
    <lineage>
        <taxon>Eukaryota</taxon>
        <taxon>Metazoa</taxon>
        <taxon>Chordata</taxon>
        <taxon>Craniata</taxon>
        <taxon>Vertebrata</taxon>
        <taxon>Euteleostomi</taxon>
        <taxon>Actinopterygii</taxon>
        <taxon>Neopterygii</taxon>
        <taxon>Teleostei</taxon>
        <taxon>Protacanthopterygii</taxon>
        <taxon>Salmoniformes</taxon>
        <taxon>Salmonidae</taxon>
        <taxon>Salmoninae</taxon>
        <taxon>Oncorhynchus</taxon>
    </lineage>
</organism>
<dbReference type="PROSITE" id="PS50012">
    <property type="entry name" value="RCC1_3"/>
    <property type="match status" value="1"/>
</dbReference>
<reference evidence="2" key="2">
    <citation type="submission" date="2025-09" db="UniProtKB">
        <authorList>
            <consortium name="Ensembl"/>
        </authorList>
    </citation>
    <scope>IDENTIFICATION</scope>
</reference>
<proteinExistence type="predicted"/>
<dbReference type="GeneTree" id="ENSGT00940000157317"/>
<protein>
    <submittedName>
        <fullName evidence="2">RCC1 like</fullName>
    </submittedName>
</protein>
<dbReference type="SUPFAM" id="SSF50985">
    <property type="entry name" value="RCC1/BLIP-II"/>
    <property type="match status" value="1"/>
</dbReference>
<dbReference type="InterPro" id="IPR009091">
    <property type="entry name" value="RCC1/BLIP-II"/>
</dbReference>
<dbReference type="GO" id="GO:0005085">
    <property type="term" value="F:guanyl-nucleotide exchange factor activity"/>
    <property type="evidence" value="ECO:0007669"/>
    <property type="project" value="TreeGrafter"/>
</dbReference>
<dbReference type="InterPro" id="IPR053035">
    <property type="entry name" value="Mitochondrial_GEF_domain"/>
</dbReference>
<dbReference type="GO" id="GO:0070131">
    <property type="term" value="P:positive regulation of mitochondrial translation"/>
    <property type="evidence" value="ECO:0007669"/>
    <property type="project" value="TreeGrafter"/>
</dbReference>
<dbReference type="AlphaFoldDB" id="A0A8C7FRC3"/>
<evidence type="ECO:0000313" key="2">
    <source>
        <dbReference type="Ensembl" id="ENSOKIP00005031256.1"/>
    </source>
</evidence>
<dbReference type="Pfam" id="PF00415">
    <property type="entry name" value="RCC1"/>
    <property type="match status" value="1"/>
</dbReference>
<feature type="repeat" description="RCC1" evidence="1">
    <location>
        <begin position="327"/>
        <end position="376"/>
    </location>
</feature>
<dbReference type="PANTHER" id="PTHR46337:SF1">
    <property type="entry name" value="RCC1-LIKE G EXCHANGING FACTOR-LIKE PROTEIN"/>
    <property type="match status" value="1"/>
</dbReference>
<dbReference type="PANTHER" id="PTHR46337">
    <property type="entry name" value="RCC1-LIKE G EXCHANGING FACTOR-LIKE PROTEIN"/>
    <property type="match status" value="1"/>
</dbReference>
<keyword evidence="3" id="KW-1185">Reference proteome</keyword>
<reference evidence="2" key="1">
    <citation type="submission" date="2025-08" db="UniProtKB">
        <authorList>
            <consortium name="Ensembl"/>
        </authorList>
    </citation>
    <scope>IDENTIFICATION</scope>
</reference>
<accession>A0A8C7FRC3</accession>
<sequence length="378" mass="42179">MSLACLRVYARHRLALGAQEYATPTIVSRSRERKNEGLVLQYVGKLRKPNHKVFVWGFSYTGALGIPRFEVPDSGRKKPRKYQLTSYRLETEQQISSEACGYVFTLLSSSTKDLTKVWGMVLHRDSQLVFTLDKSYDYVLELSPVPLPLARPRRTGLSYGSSPPHVSCLSFVLSLSLSPTSVFSLGNNAYGQCGRKIAEDEIYRYHTHTHTHSAMNCLHTILLTQLIRLKQCSKCKGKSASAVVMQHGRVYVESLVGKVTQRACGGTQVAIRNGEYQRSWKGPYLSESQTPEFVPPTLFGSAEFNPAVTINSIHCGLNHFAAVTYRGELFIWGKNVRGCLGIAKKLDQYFSWRVTLPGHVIDVACGVDHMVALVKSVI</sequence>
<dbReference type="Gene3D" id="2.130.10.30">
    <property type="entry name" value="Regulator of chromosome condensation 1/beta-lactamase-inhibitor protein II"/>
    <property type="match status" value="1"/>
</dbReference>
<dbReference type="InterPro" id="IPR000408">
    <property type="entry name" value="Reg_chr_condens"/>
</dbReference>
<evidence type="ECO:0000313" key="3">
    <source>
        <dbReference type="Proteomes" id="UP000694557"/>
    </source>
</evidence>
<evidence type="ECO:0000256" key="1">
    <source>
        <dbReference type="PROSITE-ProRule" id="PRU00235"/>
    </source>
</evidence>
<name>A0A8C7FRC3_ONCKI</name>
<dbReference type="GO" id="GO:0019843">
    <property type="term" value="F:rRNA binding"/>
    <property type="evidence" value="ECO:0007669"/>
    <property type="project" value="TreeGrafter"/>
</dbReference>
<dbReference type="GO" id="GO:0005743">
    <property type="term" value="C:mitochondrial inner membrane"/>
    <property type="evidence" value="ECO:0007669"/>
    <property type="project" value="TreeGrafter"/>
</dbReference>
<dbReference type="Ensembl" id="ENSOKIT00005033031.1">
    <property type="protein sequence ID" value="ENSOKIP00005031256.1"/>
    <property type="gene ID" value="ENSOKIG00005013411.1"/>
</dbReference>